<dbReference type="InParanoid" id="A0A1S3IX11"/>
<dbReference type="GeneID" id="106168276"/>
<dbReference type="PANTHER" id="PTHR47020">
    <property type="entry name" value="HILLARIN"/>
    <property type="match status" value="1"/>
</dbReference>
<proteinExistence type="predicted"/>
<dbReference type="Pfam" id="PF13519">
    <property type="entry name" value="VWA_2"/>
    <property type="match status" value="1"/>
</dbReference>
<dbReference type="Pfam" id="PF23265">
    <property type="entry name" value="Ig-like_KY"/>
    <property type="match status" value="3"/>
</dbReference>
<dbReference type="InterPro" id="IPR056564">
    <property type="entry name" value="Ig-like_KY"/>
</dbReference>
<protein>
    <submittedName>
        <fullName evidence="4">Uncharacterized protein LOC106168276</fullName>
    </submittedName>
</protein>
<dbReference type="Gene3D" id="3.40.50.410">
    <property type="entry name" value="von Willebrand factor, type A domain"/>
    <property type="match status" value="1"/>
</dbReference>
<keyword evidence="3" id="KW-1185">Reference proteome</keyword>
<gene>
    <name evidence="4" type="primary">LOC106168276</name>
</gene>
<dbReference type="PANTHER" id="PTHR47020:SF1">
    <property type="entry name" value="HILLARIN"/>
    <property type="match status" value="1"/>
</dbReference>
<dbReference type="InterPro" id="IPR002035">
    <property type="entry name" value="VWF_A"/>
</dbReference>
<dbReference type="Gene3D" id="1.20.920.60">
    <property type="match status" value="1"/>
</dbReference>
<dbReference type="SMART" id="SM00327">
    <property type="entry name" value="VWA"/>
    <property type="match status" value="1"/>
</dbReference>
<feature type="compositionally biased region" description="Basic and acidic residues" evidence="1">
    <location>
        <begin position="15"/>
        <end position="25"/>
    </location>
</feature>
<feature type="region of interest" description="Disordered" evidence="1">
    <location>
        <begin position="38"/>
        <end position="57"/>
    </location>
</feature>
<accession>A0A1S3IX11</accession>
<feature type="domain" description="VWFA" evidence="2">
    <location>
        <begin position="837"/>
        <end position="1029"/>
    </location>
</feature>
<dbReference type="Proteomes" id="UP000085678">
    <property type="component" value="Unplaced"/>
</dbReference>
<evidence type="ECO:0000313" key="3">
    <source>
        <dbReference type="Proteomes" id="UP000085678"/>
    </source>
</evidence>
<reference evidence="4" key="1">
    <citation type="submission" date="2025-08" db="UniProtKB">
        <authorList>
            <consortium name="RefSeq"/>
        </authorList>
    </citation>
    <scope>IDENTIFICATION</scope>
    <source>
        <tissue evidence="4">Gonads</tissue>
    </source>
</reference>
<dbReference type="STRING" id="7574.A0A1S3IX11"/>
<evidence type="ECO:0000259" key="2">
    <source>
        <dbReference type="PROSITE" id="PS50234"/>
    </source>
</evidence>
<dbReference type="SUPFAM" id="SSF53300">
    <property type="entry name" value="vWA-like"/>
    <property type="match status" value="1"/>
</dbReference>
<feature type="region of interest" description="Disordered" evidence="1">
    <location>
        <begin position="1"/>
        <end position="25"/>
    </location>
</feature>
<name>A0A1S3IX11_LINAN</name>
<organism evidence="3 4">
    <name type="scientific">Lingula anatina</name>
    <name type="common">Brachiopod</name>
    <name type="synonym">Lingula unguis</name>
    <dbReference type="NCBI Taxonomy" id="7574"/>
    <lineage>
        <taxon>Eukaryota</taxon>
        <taxon>Metazoa</taxon>
        <taxon>Spiralia</taxon>
        <taxon>Lophotrochozoa</taxon>
        <taxon>Brachiopoda</taxon>
        <taxon>Linguliformea</taxon>
        <taxon>Lingulata</taxon>
        <taxon>Lingulida</taxon>
        <taxon>Linguloidea</taxon>
        <taxon>Lingulidae</taxon>
        <taxon>Lingula</taxon>
    </lineage>
</organism>
<evidence type="ECO:0000256" key="1">
    <source>
        <dbReference type="SAM" id="MobiDB-lite"/>
    </source>
</evidence>
<evidence type="ECO:0000313" key="4">
    <source>
        <dbReference type="RefSeq" id="XP_013402740.1"/>
    </source>
</evidence>
<dbReference type="CDD" id="cd00198">
    <property type="entry name" value="vWFA"/>
    <property type="match status" value="1"/>
</dbReference>
<dbReference type="InterPro" id="IPR053041">
    <property type="entry name" value="Transglut-like_Superfamily_Mod"/>
</dbReference>
<dbReference type="KEGG" id="lak:106168276"/>
<dbReference type="RefSeq" id="XP_013402740.1">
    <property type="nucleotide sequence ID" value="XM_013547286.1"/>
</dbReference>
<dbReference type="PROSITE" id="PS50234">
    <property type="entry name" value="VWFA"/>
    <property type="match status" value="1"/>
</dbReference>
<dbReference type="OrthoDB" id="299997at2759"/>
<sequence length="1516" mass="172462">MGCGGSKVTDGTDPPSDRGTPREHTEIQLINEDEYQYEFDANDPSTYPPPAPPRGKKAEVFDQQEFSSIDDMVEQAPDDVRKSYEALTSFLCGCGRLDYLVVRAIFLWIGSQDMNTISWNEPEGDTPIWFLCQIKNRKSSKVKFFEKLCRKCNIPCVTIKGYSKGTNYTIGDDMDPNEVSGSWNAVYVKGGKERHRHDWRFVHIFWGTQAVAGFDTGKWTLVEKDGEKTNQKGEQSQGQDVFEIDDFWFFTDPEVMIYRHLPEEDSRAWQLLASPLSFQQFVAQPYLLDCFFNLNLSIKRGSKCRITTEKGKAEAVISIPKGKSKNIMFQYELFSCSRGTGTLDRFVAPEIRQDTDQYVIPMRFTTVGDFKLEISAAQIGVSPFFRWAAIYRIICPEPVPKENVVDNQPYPLKPQNGYFGPGFHANDLGISAETHKRGVVDADTGEIEIRFKSKPETGVQMVQPRLVSNQVHSAVLQDFVEHKKEANEDVYTVRVPEKGEYALELFAQRGNSNRAVQTNVCNYLLRCNNENLQVAPFKNVSKHVAKLEEASSVGVNPISQGHQWKYIKTSDGNLTLRFKNEHGATLRCRLRMEKSNTEEGTIIDSDILRSYLKTTSEGKEDSVQLRLPQSGEYILEIEAENHGEWKKTFEYHIESAGNDKDSTDEQASIFPFHLEKGLGPTRHSEKVGVHLLYPKSGEIKTLDEIADIWVQTSEPSSVEYTFCMLTNGSKITDKKNKDMRSNLVVEKKPDGNYILKATLPECGKYELNLFARQGACNVLAHVGSVRITREAVDKVNKPLSISHHCICVHDKTSVQLELKAKTSVQEALLSTSRPPMRIMCVIDASGSMLGNYGNENISKLDKMKTFAQVLVDYMDEVDYLGVVVFGNESHLTLGFTRMASEVKEKVKETIRNIPLKGQTNLSAGLFEAIEQYRRLPLKCFDDKIVLFTDGGANCGITTSQQLIPELRNRFSAMGKESGLREDYTIQIAAFSTGGFMPTLMYDLGQAFSSETFYFMDENTILELNMMKTVLLQQTAVARHVKVVAQALNGVVFDRTEMPQLAASPSLTTRQVSEQFIHTISAELSKHVLYTLLLPDDHSKTLPNKDVLEINVSYQSESGLIKEKLQVPYKELPHSVEQSKEAALVTFTQQEARLQAKAAILQAADFISSLRYTDSKDALEKGLQSIEDKREMIAPYISRAGTHKIDKYNEPMLWYIQHSLSMLKQDETVQSFADKWGNLVSYGASLDREVPTTLDFISEEYQLFRPTGIEEKLEDISEHIDDMKYGEYKDIYRKLKKAIREEKPGRKRKMLKEAINEAEENNVPDNGLIKAAKEELEYSEYHKAFRDSIKARDKIRLRQLLQDVVDLPEQIQNRLRPDIEEAEALAGEKKKKRRHKMLDMNFRLITELHKYQRPPVAIHYTMAAAYVLLGEDFEDLRDWAFVQALLRKTGQNSTLFRAKKLDINNVSITQAEFCEKEILNVYVGTIDEVRDQSAGAARFFYWAREVIHDVKDLKQKE</sequence>
<dbReference type="InterPro" id="IPR036465">
    <property type="entry name" value="vWFA_dom_sf"/>
</dbReference>